<feature type="transmembrane region" description="Helical" evidence="1">
    <location>
        <begin position="73"/>
        <end position="98"/>
    </location>
</feature>
<proteinExistence type="predicted"/>
<name>A0ABS6U319_9PSEU</name>
<reference evidence="3 4" key="1">
    <citation type="submission" date="2020-11" db="EMBL/GenBank/DDBJ databases">
        <title>Pseudonocardia abyssalis sp. nov. and Pseudonocardia oceani sp. nov., description and phylogenomic analysis of two novel actinomycetes isolated from the deep Southern Ocean.</title>
        <authorList>
            <person name="Parra J."/>
        </authorList>
    </citation>
    <scope>NUCLEOTIDE SEQUENCE [LARGE SCALE GENOMIC DNA]</scope>
    <source>
        <strain evidence="4">KRD185</strain>
    </source>
</reference>
<evidence type="ECO:0000259" key="2">
    <source>
        <dbReference type="Pfam" id="PF26571"/>
    </source>
</evidence>
<evidence type="ECO:0000256" key="1">
    <source>
        <dbReference type="SAM" id="Phobius"/>
    </source>
</evidence>
<keyword evidence="1" id="KW-1133">Transmembrane helix</keyword>
<organism evidence="3 4">
    <name type="scientific">Pseudonocardia oceani</name>
    <dbReference type="NCBI Taxonomy" id="2792013"/>
    <lineage>
        <taxon>Bacteria</taxon>
        <taxon>Bacillati</taxon>
        <taxon>Actinomycetota</taxon>
        <taxon>Actinomycetes</taxon>
        <taxon>Pseudonocardiales</taxon>
        <taxon>Pseudonocardiaceae</taxon>
        <taxon>Pseudonocardia</taxon>
    </lineage>
</organism>
<dbReference type="EMBL" id="JADQDF010000001">
    <property type="protein sequence ID" value="MBW0126623.1"/>
    <property type="molecule type" value="Genomic_DNA"/>
</dbReference>
<dbReference type="RefSeq" id="WP_218595149.1">
    <property type="nucleotide sequence ID" value="NZ_JADQDF010000001.1"/>
</dbReference>
<sequence>MKAGAPRLRAGRWCAAPGTGQASFHCKDRPCHAGTDGSLHLNPAHRSPTRRNGRVVNGFEHATVAVRRLGRRIVVLGVVVALFAVAGVALFFAMTALMTPPGRPGGCVPNSSAVPIEAAGEAAVGQEQLANAAVIVATGRELDVPERGLWVALGTALQESGLRNLDYGDRDSLGLFQQRPSQGWGSPAEVRDPRYASTQFYQRLVAIPGWTDMPLWQAAQTVQRSAFPLAYAKWEQTAADILAAVGTATGVRAATYGCAPEGSVAALQGAASGCTEDDPTTAGCVTPTTRYALAQAEAAFGGLRSGALIRSTGCFAQRPGNSTSDHPLGKGCDLFPGQGGRFATGVEIENGWRVAGWFRTNAEALGVSYVIWQGRIWAPGDDDVNGWGRRYTGGGVYDPLDAVGGHYDHIHVSFLR</sequence>
<protein>
    <submittedName>
        <fullName evidence="3">Heavy metal transporter</fullName>
    </submittedName>
</protein>
<evidence type="ECO:0000313" key="3">
    <source>
        <dbReference type="EMBL" id="MBW0126623.1"/>
    </source>
</evidence>
<dbReference type="Pfam" id="PF26571">
    <property type="entry name" value="VldE"/>
    <property type="match status" value="1"/>
</dbReference>
<dbReference type="InterPro" id="IPR058593">
    <property type="entry name" value="ARB_07466-like_C"/>
</dbReference>
<keyword evidence="1" id="KW-0812">Transmembrane</keyword>
<keyword evidence="4" id="KW-1185">Reference proteome</keyword>
<accession>A0ABS6U319</accession>
<keyword evidence="1" id="KW-0472">Membrane</keyword>
<comment type="caution">
    <text evidence="3">The sequence shown here is derived from an EMBL/GenBank/DDBJ whole genome shotgun (WGS) entry which is preliminary data.</text>
</comment>
<evidence type="ECO:0000313" key="4">
    <source>
        <dbReference type="Proteomes" id="UP000694300"/>
    </source>
</evidence>
<gene>
    <name evidence="3" type="ORF">I4I82_02830</name>
</gene>
<dbReference type="Proteomes" id="UP000694300">
    <property type="component" value="Unassembled WGS sequence"/>
</dbReference>
<feature type="domain" description="ARB-07466-like C-terminal" evidence="2">
    <location>
        <begin position="282"/>
        <end position="393"/>
    </location>
</feature>